<proteinExistence type="predicted"/>
<evidence type="ECO:0000313" key="3">
    <source>
        <dbReference type="Proteomes" id="UP000789342"/>
    </source>
</evidence>
<dbReference type="OrthoDB" id="9973008at2759"/>
<dbReference type="Gene3D" id="3.30.428.10">
    <property type="entry name" value="HIT-like"/>
    <property type="match status" value="1"/>
</dbReference>
<feature type="region of interest" description="Disordered" evidence="1">
    <location>
        <begin position="1"/>
        <end position="33"/>
    </location>
</feature>
<protein>
    <submittedName>
        <fullName evidence="2">11846_t:CDS:1</fullName>
    </submittedName>
</protein>
<dbReference type="Proteomes" id="UP000789342">
    <property type="component" value="Unassembled WGS sequence"/>
</dbReference>
<keyword evidence="3" id="KW-1185">Reference proteome</keyword>
<reference evidence="2" key="1">
    <citation type="submission" date="2021-06" db="EMBL/GenBank/DDBJ databases">
        <authorList>
            <person name="Kallberg Y."/>
            <person name="Tangrot J."/>
            <person name="Rosling A."/>
        </authorList>
    </citation>
    <scope>NUCLEOTIDE SEQUENCE</scope>
    <source>
        <strain evidence="2">CL551</strain>
    </source>
</reference>
<feature type="compositionally biased region" description="Polar residues" evidence="1">
    <location>
        <begin position="1"/>
        <end position="18"/>
    </location>
</feature>
<evidence type="ECO:0000256" key="1">
    <source>
        <dbReference type="SAM" id="MobiDB-lite"/>
    </source>
</evidence>
<accession>A0A9N9HWP8</accession>
<dbReference type="EMBL" id="CAJVPV010018973">
    <property type="protein sequence ID" value="CAG8709418.1"/>
    <property type="molecule type" value="Genomic_DNA"/>
</dbReference>
<dbReference type="AlphaFoldDB" id="A0A9N9HWP8"/>
<gene>
    <name evidence="2" type="ORF">AMORRO_LOCUS12603</name>
</gene>
<comment type="caution">
    <text evidence="2">The sequence shown here is derived from an EMBL/GenBank/DDBJ whole genome shotgun (WGS) entry which is preliminary data.</text>
</comment>
<dbReference type="InterPro" id="IPR036265">
    <property type="entry name" value="HIT-like_sf"/>
</dbReference>
<dbReference type="SUPFAM" id="SSF54197">
    <property type="entry name" value="HIT-like"/>
    <property type="match status" value="1"/>
</dbReference>
<sequence length="271" mass="31895">MSQWTDMETEDSAVSTKSQNPLQQQRNNRQERKNYSQVYSNKFFPNARYQFVDFLGGVDYTFSQDKGVVFNRVISFFRDITNTIELTKGIIHFKLAVEQNLNGFGVRIIEAEKSLKPPRKTLNCISCDVESETNKASMLDYPPTVKEDMKLHNIWIDAKARSMFIITPIRHVERLSECTDEEVFSMFSLAIQILYEEMRASDAPWRQLRFERMVLNHGNSRNVEHLHLKIRVPPDDFEYYMNHGWNDAKKQKYSILASGLYKRDERLKKIC</sequence>
<name>A0A9N9HWP8_9GLOM</name>
<evidence type="ECO:0000313" key="2">
    <source>
        <dbReference type="EMBL" id="CAG8709418.1"/>
    </source>
</evidence>
<organism evidence="2 3">
    <name type="scientific">Acaulospora morrowiae</name>
    <dbReference type="NCBI Taxonomy" id="94023"/>
    <lineage>
        <taxon>Eukaryota</taxon>
        <taxon>Fungi</taxon>
        <taxon>Fungi incertae sedis</taxon>
        <taxon>Mucoromycota</taxon>
        <taxon>Glomeromycotina</taxon>
        <taxon>Glomeromycetes</taxon>
        <taxon>Diversisporales</taxon>
        <taxon>Acaulosporaceae</taxon>
        <taxon>Acaulospora</taxon>
    </lineage>
</organism>